<keyword evidence="1" id="KW-1185">Reference proteome</keyword>
<dbReference type="Proteomes" id="UP000887565">
    <property type="component" value="Unplaced"/>
</dbReference>
<evidence type="ECO:0000313" key="2">
    <source>
        <dbReference type="WBParaSite" id="nRc.2.0.1.t05797-RA"/>
    </source>
</evidence>
<reference evidence="2" key="1">
    <citation type="submission" date="2022-11" db="UniProtKB">
        <authorList>
            <consortium name="WormBaseParasite"/>
        </authorList>
    </citation>
    <scope>IDENTIFICATION</scope>
</reference>
<sequence>MTVQCAQISTAAKTVRDDDVSFKAAVGMHELKNKKMKFRDIIVADLKSSPVNRISVPPSWGG</sequence>
<accession>A0A915HW67</accession>
<organism evidence="1 2">
    <name type="scientific">Romanomermis culicivorax</name>
    <name type="common">Nematode worm</name>
    <dbReference type="NCBI Taxonomy" id="13658"/>
    <lineage>
        <taxon>Eukaryota</taxon>
        <taxon>Metazoa</taxon>
        <taxon>Ecdysozoa</taxon>
        <taxon>Nematoda</taxon>
        <taxon>Enoplea</taxon>
        <taxon>Dorylaimia</taxon>
        <taxon>Mermithida</taxon>
        <taxon>Mermithoidea</taxon>
        <taxon>Mermithidae</taxon>
        <taxon>Romanomermis</taxon>
    </lineage>
</organism>
<protein>
    <submittedName>
        <fullName evidence="2">Uncharacterized protein</fullName>
    </submittedName>
</protein>
<name>A0A915HW67_ROMCU</name>
<dbReference type="AlphaFoldDB" id="A0A915HW67"/>
<dbReference type="WBParaSite" id="nRc.2.0.1.t05797-RA">
    <property type="protein sequence ID" value="nRc.2.0.1.t05797-RA"/>
    <property type="gene ID" value="nRc.2.0.1.g05797"/>
</dbReference>
<proteinExistence type="predicted"/>
<evidence type="ECO:0000313" key="1">
    <source>
        <dbReference type="Proteomes" id="UP000887565"/>
    </source>
</evidence>